<dbReference type="EMBL" id="JAATEP010000019">
    <property type="protein sequence ID" value="NJP92866.1"/>
    <property type="molecule type" value="Genomic_DNA"/>
</dbReference>
<name>A0ABX1BAQ4_9ACTN</name>
<gene>
    <name evidence="2" type="ORF">HCN51_26000</name>
</gene>
<protein>
    <recommendedName>
        <fullName evidence="4">Secreted protein</fullName>
    </recommendedName>
</protein>
<feature type="signal peptide" evidence="1">
    <location>
        <begin position="1"/>
        <end position="27"/>
    </location>
</feature>
<evidence type="ECO:0000313" key="3">
    <source>
        <dbReference type="Proteomes" id="UP000696294"/>
    </source>
</evidence>
<proteinExistence type="predicted"/>
<dbReference type="RefSeq" id="WP_168012472.1">
    <property type="nucleotide sequence ID" value="NZ_JAATEP010000019.1"/>
</dbReference>
<comment type="caution">
    <text evidence="2">The sequence shown here is derived from an EMBL/GenBank/DDBJ whole genome shotgun (WGS) entry which is preliminary data.</text>
</comment>
<sequence length="109" mass="11622">MLTFRRALGGLLLAGGMLAASLTPATAATAQTSGDVGVLSAPVGARCGAYLTGEAWGADLRYYHCGDTRIFIEIDNISGPNQYTCVDPWEDKYIAERQTADNAWYIGLC</sequence>
<dbReference type="Pfam" id="PF19882">
    <property type="entry name" value="DUF6355"/>
    <property type="match status" value="1"/>
</dbReference>
<dbReference type="Proteomes" id="UP000696294">
    <property type="component" value="Unassembled WGS sequence"/>
</dbReference>
<organism evidence="2 3">
    <name type="scientific">Nonomuraea composti</name>
    <dbReference type="NCBI Taxonomy" id="2720023"/>
    <lineage>
        <taxon>Bacteria</taxon>
        <taxon>Bacillati</taxon>
        <taxon>Actinomycetota</taxon>
        <taxon>Actinomycetes</taxon>
        <taxon>Streptosporangiales</taxon>
        <taxon>Streptosporangiaceae</taxon>
        <taxon>Nonomuraea</taxon>
    </lineage>
</organism>
<evidence type="ECO:0008006" key="4">
    <source>
        <dbReference type="Google" id="ProtNLM"/>
    </source>
</evidence>
<feature type="chain" id="PRO_5047347147" description="Secreted protein" evidence="1">
    <location>
        <begin position="28"/>
        <end position="109"/>
    </location>
</feature>
<accession>A0ABX1BAQ4</accession>
<evidence type="ECO:0000313" key="2">
    <source>
        <dbReference type="EMBL" id="NJP92866.1"/>
    </source>
</evidence>
<reference evidence="2 3" key="1">
    <citation type="submission" date="2020-03" db="EMBL/GenBank/DDBJ databases">
        <title>WGS of actinomycetes isolated from Thailand.</title>
        <authorList>
            <person name="Thawai C."/>
        </authorList>
    </citation>
    <scope>NUCLEOTIDE SEQUENCE [LARGE SCALE GENOMIC DNA]</scope>
    <source>
        <strain evidence="2 3">FMUSA5-5</strain>
    </source>
</reference>
<evidence type="ECO:0000256" key="1">
    <source>
        <dbReference type="SAM" id="SignalP"/>
    </source>
</evidence>
<dbReference type="InterPro" id="IPR045935">
    <property type="entry name" value="DUF6355"/>
</dbReference>
<keyword evidence="3" id="KW-1185">Reference proteome</keyword>
<keyword evidence="1" id="KW-0732">Signal</keyword>